<feature type="compositionally biased region" description="Low complexity" evidence="1">
    <location>
        <begin position="122"/>
        <end position="136"/>
    </location>
</feature>
<feature type="compositionally biased region" description="Low complexity" evidence="1">
    <location>
        <begin position="19"/>
        <end position="31"/>
    </location>
</feature>
<accession>A0A0D2WLG8</accession>
<organism evidence="3 4">
    <name type="scientific">Capsaspora owczarzaki (strain ATCC 30864)</name>
    <dbReference type="NCBI Taxonomy" id="595528"/>
    <lineage>
        <taxon>Eukaryota</taxon>
        <taxon>Filasterea</taxon>
        <taxon>Capsaspora</taxon>
    </lineage>
</organism>
<evidence type="ECO:0000313" key="4">
    <source>
        <dbReference type="Proteomes" id="UP000008743"/>
    </source>
</evidence>
<dbReference type="Proteomes" id="UP000008743">
    <property type="component" value="Unassembled WGS sequence"/>
</dbReference>
<proteinExistence type="predicted"/>
<feature type="region of interest" description="Disordered" evidence="1">
    <location>
        <begin position="318"/>
        <end position="356"/>
    </location>
</feature>
<evidence type="ECO:0000256" key="2">
    <source>
        <dbReference type="SAM" id="Phobius"/>
    </source>
</evidence>
<gene>
    <name evidence="3" type="ORF">CAOG_009481</name>
</gene>
<feature type="compositionally biased region" description="Low complexity" evidence="1">
    <location>
        <begin position="328"/>
        <end position="349"/>
    </location>
</feature>
<feature type="region of interest" description="Disordered" evidence="1">
    <location>
        <begin position="1"/>
        <end position="39"/>
    </location>
</feature>
<keyword evidence="2" id="KW-0812">Transmembrane</keyword>
<feature type="compositionally biased region" description="Polar residues" evidence="1">
    <location>
        <begin position="1"/>
        <end position="18"/>
    </location>
</feature>
<protein>
    <submittedName>
        <fullName evidence="3">Uncharacterized protein</fullName>
    </submittedName>
</protein>
<evidence type="ECO:0000313" key="3">
    <source>
        <dbReference type="EMBL" id="KJE90693.1"/>
    </source>
</evidence>
<dbReference type="EMBL" id="KE346361">
    <property type="protein sequence ID" value="KJE90693.1"/>
    <property type="molecule type" value="Genomic_DNA"/>
</dbReference>
<feature type="region of interest" description="Disordered" evidence="1">
    <location>
        <begin position="59"/>
        <end position="136"/>
    </location>
</feature>
<keyword evidence="2" id="KW-0472">Membrane</keyword>
<feature type="transmembrane region" description="Helical" evidence="2">
    <location>
        <begin position="223"/>
        <end position="246"/>
    </location>
</feature>
<dbReference type="InParanoid" id="A0A0D2WLG8"/>
<keyword evidence="4" id="KW-1185">Reference proteome</keyword>
<dbReference type="AlphaFoldDB" id="A0A0D2WLG8"/>
<feature type="compositionally biased region" description="Low complexity" evidence="1">
    <location>
        <begin position="84"/>
        <end position="105"/>
    </location>
</feature>
<name>A0A0D2WLG8_CAPO3</name>
<reference evidence="4" key="1">
    <citation type="submission" date="2011-02" db="EMBL/GenBank/DDBJ databases">
        <title>The Genome Sequence of Capsaspora owczarzaki ATCC 30864.</title>
        <authorList>
            <person name="Russ C."/>
            <person name="Cuomo C."/>
            <person name="Burger G."/>
            <person name="Gray M.W."/>
            <person name="Holland P.W.H."/>
            <person name="King N."/>
            <person name="Lang F.B.F."/>
            <person name="Roger A.J."/>
            <person name="Ruiz-Trillo I."/>
            <person name="Young S.K."/>
            <person name="Zeng Q."/>
            <person name="Gargeya S."/>
            <person name="Alvarado L."/>
            <person name="Berlin A."/>
            <person name="Chapman S.B."/>
            <person name="Chen Z."/>
            <person name="Freedman E."/>
            <person name="Gellesch M."/>
            <person name="Goldberg J."/>
            <person name="Griggs A."/>
            <person name="Gujja S."/>
            <person name="Heilman E."/>
            <person name="Heiman D."/>
            <person name="Howarth C."/>
            <person name="Mehta T."/>
            <person name="Neiman D."/>
            <person name="Pearson M."/>
            <person name="Roberts A."/>
            <person name="Saif S."/>
            <person name="Shea T."/>
            <person name="Shenoy N."/>
            <person name="Sisk P."/>
            <person name="Stolte C."/>
            <person name="Sykes S."/>
            <person name="White J."/>
            <person name="Yandava C."/>
            <person name="Haas B."/>
            <person name="Nusbaum C."/>
            <person name="Birren B."/>
        </authorList>
    </citation>
    <scope>NUCLEOTIDE SEQUENCE</scope>
    <source>
        <strain evidence="4">ATCC 30864</strain>
    </source>
</reference>
<keyword evidence="2" id="KW-1133">Transmembrane helix</keyword>
<sequence length="356" mass="36898">MSATSLPQSADRLSQTKHSAPTTTSVTPATSFDNISSTGQQFSGVAGLRAHAANLTTATATAKPSAQGMESPPPTPRHVKSHPTIATTTTTATATISSSGSSSSSDVGAVGNADDSWTLNHPTAPTPTASATATSTATATPIAPITPEADDADDALLVQEIAEGLGMDPFLVRCGLATPANVAAQASRPIAPSSAHEPIRRRHSAPEPGVVKKIQRARKFLRMLYKALLVSVAANCVFVLCVIFFASTNHALVLSTQAGTCLTMILVAQCVPSLHENSVHFRLYISVLVTNSIGLVMHLWQQLFQRAEAAASATHSKQQPELTACNKSALTPPVPATASTATTESSVSDEASKKQD</sequence>
<feature type="transmembrane region" description="Helical" evidence="2">
    <location>
        <begin position="283"/>
        <end position="300"/>
    </location>
</feature>
<evidence type="ECO:0000256" key="1">
    <source>
        <dbReference type="SAM" id="MobiDB-lite"/>
    </source>
</evidence>